<reference evidence="1 2" key="1">
    <citation type="journal article" date="2020" name="Viruses">
        <title>Diversity and Host Interactions Among Virulent and Temperate Baltic Sea Flavobacterium Phages.</title>
        <authorList>
            <person name="Nilsson E."/>
            <person name="Bayfield O.W."/>
            <person name="Lundin D."/>
            <person name="Antson A.A."/>
            <person name="Holmfeldt K."/>
        </authorList>
    </citation>
    <scope>NUCLEOTIDE SEQUENCE [LARGE SCALE GENOMIC DNA]</scope>
</reference>
<evidence type="ECO:0000313" key="2">
    <source>
        <dbReference type="Proteomes" id="UP000464022"/>
    </source>
</evidence>
<protein>
    <submittedName>
        <fullName evidence="1">Uncharacterized protein</fullName>
    </submittedName>
</protein>
<gene>
    <name evidence="1" type="ORF">mumin64_gp058</name>
</gene>
<name>A0A6B9LM66_9CAUD</name>
<organism evidence="1 2">
    <name type="scientific">Flavobacterium phage vB_FspS_mumin6-4</name>
    <dbReference type="NCBI Taxonomy" id="2686262"/>
    <lineage>
        <taxon>Viruses</taxon>
        <taxon>Duplodnaviria</taxon>
        <taxon>Heunggongvirae</taxon>
        <taxon>Uroviricota</taxon>
        <taxon>Caudoviricetes</taxon>
        <taxon>Muminvirus</taxon>
        <taxon>Muminvirus mumin</taxon>
    </lineage>
</organism>
<dbReference type="EMBL" id="MN812223">
    <property type="protein sequence ID" value="QHB39865.1"/>
    <property type="molecule type" value="Genomic_DNA"/>
</dbReference>
<dbReference type="Proteomes" id="UP000464022">
    <property type="component" value="Genome"/>
</dbReference>
<accession>A0A6B9LM66</accession>
<sequence length="845" mass="97322">MFKHYLNFADLPLIGRIEISEPFKFDGSTHEIKREKGRHSRDVIIANQDIDLELEREHFELLDIEQTLPDGTIFNLASHGFDYLINEINSRGWEMSVEYIINYNGTDFTTGEIDGLTYKVSDNELSIKITQNTLYAYIKKNDSVKIDAFSDKSLTDLDIEPCTTTDIFLKAKPLTQFSSFEVNPSNYGRVFSLYFNPFQIVKSYGIEDTLSRFDVFSNTRREMAVVRAKSDLTNINIKIRLKYKITSLNNQSLFRLNIGEISEDNSSFISYYNHDFPSELYTIHDYSIEFQLTSNLIKQGFYLSLFFEVLNFIVIDIYESNLEITATSTALSTIVKGVRLYDLLRHQANSYDTILTDNGVFNNTSEYWNNFCFNGRMLGNLANNEFNNEFKQLYNSVCDEAFADYQITNEGIEIDFINNYYKDEEIAVFTELPSNDYNYTANSDYSINLFNVKFKKSSSDRTGNEVDTIDDVHTSLQLKMPSKKADAIYNLEFDHIRSAQLIEEQRRKGNEVNGKTRVLENDENLFILDCVELAPTTTNEFTQFLRYRILDTDNKLEIVSNGTFAWTNLGMVVGQTISISFVGLPSGTNFEILALEDFTIRLLFLNNLPTSDSDGEKSITFNYILQGVQYTNRTNQGFTTIQGVANPDNYSNLKYSLKRITNKWLSFINTAGQYLIGQDAKVTEIKINDALETQLNTESGLVIDKANITLTENRILNGRVFSVKVFSDFDTATNLFNNVRDLKGYIRIILNSENVIFGYIKEARYTWRSNELILTLEEKFNNLITEINTLDVYNYNIVNNFVNLYDVNNLPLLTTKEFTKFSINGIIYDNIDDFTNNLIPLLNNE</sequence>
<evidence type="ECO:0000313" key="1">
    <source>
        <dbReference type="EMBL" id="QHB39865.1"/>
    </source>
</evidence>
<proteinExistence type="predicted"/>